<gene>
    <name evidence="1" type="ORF">FEM48_Zijuj09G0157000</name>
</gene>
<dbReference type="EMBL" id="JAEACU010000009">
    <property type="protein sequence ID" value="KAH7518302.1"/>
    <property type="molecule type" value="Genomic_DNA"/>
</dbReference>
<dbReference type="Pfam" id="PF03087">
    <property type="entry name" value="BPS1"/>
    <property type="match status" value="1"/>
</dbReference>
<sequence>MIVLIGCLCYHSTNEHEKCVDQILDASLLLLEFCSTAKNPHKNFNQPSAKNLVVKLSCQDQSTIRKKLGGKTELSSEIRKFLTWRKVVKAIGELNCIERCTSSPFNKDNKSVAILREVQTTTLAVSESLWSFISGPKSHSKPNGWSLISNTIRAN</sequence>
<proteinExistence type="predicted"/>
<evidence type="ECO:0000313" key="1">
    <source>
        <dbReference type="EMBL" id="KAH7518302.1"/>
    </source>
</evidence>
<dbReference type="GO" id="GO:0048367">
    <property type="term" value="P:shoot system development"/>
    <property type="evidence" value="ECO:0007669"/>
    <property type="project" value="InterPro"/>
</dbReference>
<accession>A0A978UTV2</accession>
<organism evidence="1 2">
    <name type="scientific">Ziziphus jujuba var. spinosa</name>
    <dbReference type="NCBI Taxonomy" id="714518"/>
    <lineage>
        <taxon>Eukaryota</taxon>
        <taxon>Viridiplantae</taxon>
        <taxon>Streptophyta</taxon>
        <taxon>Embryophyta</taxon>
        <taxon>Tracheophyta</taxon>
        <taxon>Spermatophyta</taxon>
        <taxon>Magnoliopsida</taxon>
        <taxon>eudicotyledons</taxon>
        <taxon>Gunneridae</taxon>
        <taxon>Pentapetalae</taxon>
        <taxon>rosids</taxon>
        <taxon>fabids</taxon>
        <taxon>Rosales</taxon>
        <taxon>Rhamnaceae</taxon>
        <taxon>Paliureae</taxon>
        <taxon>Ziziphus</taxon>
    </lineage>
</organism>
<dbReference type="GO" id="GO:0048364">
    <property type="term" value="P:root development"/>
    <property type="evidence" value="ECO:0007669"/>
    <property type="project" value="InterPro"/>
</dbReference>
<dbReference type="InterPro" id="IPR004320">
    <property type="entry name" value="BPS1_pln"/>
</dbReference>
<dbReference type="Proteomes" id="UP000813462">
    <property type="component" value="Unassembled WGS sequence"/>
</dbReference>
<dbReference type="AlphaFoldDB" id="A0A978UTV2"/>
<dbReference type="PANTHER" id="PTHR33070">
    <property type="entry name" value="OS06G0725500 PROTEIN"/>
    <property type="match status" value="1"/>
</dbReference>
<comment type="caution">
    <text evidence="1">The sequence shown here is derived from an EMBL/GenBank/DDBJ whole genome shotgun (WGS) entry which is preliminary data.</text>
</comment>
<name>A0A978UTV2_ZIZJJ</name>
<reference evidence="1" key="1">
    <citation type="journal article" date="2021" name="Front. Plant Sci.">
        <title>Chromosome-Scale Genome Assembly for Chinese Sour Jujube and Insights Into Its Genome Evolution and Domestication Signature.</title>
        <authorList>
            <person name="Shen L.-Y."/>
            <person name="Luo H."/>
            <person name="Wang X.-L."/>
            <person name="Wang X.-M."/>
            <person name="Qiu X.-J."/>
            <person name="Liu H."/>
            <person name="Zhou S.-S."/>
            <person name="Jia K.-H."/>
            <person name="Nie S."/>
            <person name="Bao Y.-T."/>
            <person name="Zhang R.-G."/>
            <person name="Yun Q.-Z."/>
            <person name="Chai Y.-H."/>
            <person name="Lu J.-Y."/>
            <person name="Li Y."/>
            <person name="Zhao S.-W."/>
            <person name="Mao J.-F."/>
            <person name="Jia S.-G."/>
            <person name="Mao Y.-M."/>
        </authorList>
    </citation>
    <scope>NUCLEOTIDE SEQUENCE</scope>
    <source>
        <strain evidence="1">AT0</strain>
        <tissue evidence="1">Leaf</tissue>
    </source>
</reference>
<evidence type="ECO:0000313" key="2">
    <source>
        <dbReference type="Proteomes" id="UP000813462"/>
    </source>
</evidence>
<protein>
    <submittedName>
        <fullName evidence="1">Uncharacterized protein</fullName>
    </submittedName>
</protein>
<dbReference type="PANTHER" id="PTHR33070:SF129">
    <property type="entry name" value="DUF241 DOMAIN PROTEIN"/>
    <property type="match status" value="1"/>
</dbReference>